<keyword evidence="1" id="KW-1133">Transmembrane helix</keyword>
<evidence type="ECO:0000313" key="2">
    <source>
        <dbReference type="EMBL" id="MCG5030630.1"/>
    </source>
</evidence>
<comment type="caution">
    <text evidence="2">The sequence shown here is derived from an EMBL/GenBank/DDBJ whole genome shotgun (WGS) entry which is preliminary data.</text>
</comment>
<keyword evidence="1" id="KW-0812">Transmembrane</keyword>
<feature type="transmembrane region" description="Helical" evidence="1">
    <location>
        <begin position="275"/>
        <end position="294"/>
    </location>
</feature>
<dbReference type="RefSeq" id="WP_237978285.1">
    <property type="nucleotide sequence ID" value="NZ_JAKNCT010000004.1"/>
</dbReference>
<evidence type="ECO:0000256" key="1">
    <source>
        <dbReference type="SAM" id="Phobius"/>
    </source>
</evidence>
<evidence type="ECO:0000313" key="3">
    <source>
        <dbReference type="Proteomes" id="UP001297600"/>
    </source>
</evidence>
<dbReference type="Pfam" id="PF04346">
    <property type="entry name" value="EutH"/>
    <property type="match status" value="1"/>
</dbReference>
<dbReference type="EMBL" id="JAKNCT010000004">
    <property type="protein sequence ID" value="MCG5030630.1"/>
    <property type="molecule type" value="Genomic_DNA"/>
</dbReference>
<feature type="transmembrane region" description="Helical" evidence="1">
    <location>
        <begin position="201"/>
        <end position="225"/>
    </location>
</feature>
<feature type="transmembrane region" description="Helical" evidence="1">
    <location>
        <begin position="237"/>
        <end position="255"/>
    </location>
</feature>
<feature type="transmembrane region" description="Helical" evidence="1">
    <location>
        <begin position="333"/>
        <end position="353"/>
    </location>
</feature>
<dbReference type="PANTHER" id="PTHR40089">
    <property type="entry name" value="ETHANOLAMINE UTILIZATION PROTEIN EUTH"/>
    <property type="match status" value="1"/>
</dbReference>
<dbReference type="PANTHER" id="PTHR40089:SF1">
    <property type="entry name" value="ETHANOLAMINE PERMEASE EUTH-RELATED"/>
    <property type="match status" value="1"/>
</dbReference>
<keyword evidence="3" id="KW-1185">Reference proteome</keyword>
<dbReference type="Proteomes" id="UP001297600">
    <property type="component" value="Unassembled WGS sequence"/>
</dbReference>
<sequence length="356" mass="36813">MSTVVIGIMAFFMTVGAVDKALFDNRFGYGREFERGLNTMGPLAMVMVGIMCAAPALGACIGPFFGRLFESVGSDPALFAGMVLGVDMGGLPLAQSMAHSSEAAVLSGIGLGGTFGCILTYAMPLSLSMCGSESRLDVSKGLVIGIIAAPLSLFGVGLAEGYAMSSLLKLGMPAFIFAATVAGALAFFAEKTAQVCLLVSRFLVGAFILLLAVAALENYFGFVLIPGMAPMGRQFELIGEISVMLAGAYPFVLFIQRHFAGLLHAFASFLKIDDSAALGMIVALANPLPTYTLFDQMTRRGRVICSAFSGPALCLLGDQLGFVSAVYPAGISALFAGKLIAAVAALIMALALVDAG</sequence>
<name>A0ABS9MQW7_9BURK</name>
<gene>
    <name evidence="2" type="ORF">MAF45_04110</name>
</gene>
<organism evidence="2 3">
    <name type="scientific">Mesosutterella porci</name>
    <dbReference type="NCBI Taxonomy" id="2915351"/>
    <lineage>
        <taxon>Bacteria</taxon>
        <taxon>Pseudomonadati</taxon>
        <taxon>Pseudomonadota</taxon>
        <taxon>Betaproteobacteria</taxon>
        <taxon>Burkholderiales</taxon>
        <taxon>Sutterellaceae</taxon>
        <taxon>Mesosutterella</taxon>
    </lineage>
</organism>
<feature type="transmembrane region" description="Helical" evidence="1">
    <location>
        <begin position="77"/>
        <end position="94"/>
    </location>
</feature>
<accession>A0ABS9MQW7</accession>
<reference evidence="2 3" key="1">
    <citation type="submission" date="2022-02" db="EMBL/GenBank/DDBJ databases">
        <title>Mesosutterella porci, a novel member of the family Sutterellaceae from pig feces.</title>
        <authorList>
            <person name="Wylensek D."/>
            <person name="Clavel T."/>
        </authorList>
    </citation>
    <scope>NUCLEOTIDE SEQUENCE [LARGE SCALE GENOMIC DNA]</scope>
    <source>
        <strain evidence="3">oilRF-744-wt-GAM-9</strain>
    </source>
</reference>
<feature type="transmembrane region" description="Helical" evidence="1">
    <location>
        <begin position="142"/>
        <end position="163"/>
    </location>
</feature>
<feature type="transmembrane region" description="Helical" evidence="1">
    <location>
        <begin position="43"/>
        <end position="65"/>
    </location>
</feature>
<protein>
    <submittedName>
        <fullName evidence="2">Ethanolamine utilization protein EutH</fullName>
    </submittedName>
</protein>
<feature type="transmembrane region" description="Helical" evidence="1">
    <location>
        <begin position="103"/>
        <end position="122"/>
    </location>
</feature>
<feature type="transmembrane region" description="Helical" evidence="1">
    <location>
        <begin position="170"/>
        <end position="189"/>
    </location>
</feature>
<feature type="transmembrane region" description="Helical" evidence="1">
    <location>
        <begin position="6"/>
        <end position="23"/>
    </location>
</feature>
<dbReference type="InterPro" id="IPR007441">
    <property type="entry name" value="EutH"/>
</dbReference>
<keyword evidence="1" id="KW-0472">Membrane</keyword>
<proteinExistence type="predicted"/>